<evidence type="ECO:0000256" key="11">
    <source>
        <dbReference type="ARBA" id="ARBA00022527"/>
    </source>
</evidence>
<dbReference type="SMART" id="SM00220">
    <property type="entry name" value="S_TKc"/>
    <property type="match status" value="1"/>
</dbReference>
<keyword evidence="10" id="KW-0963">Cytoplasm</keyword>
<proteinExistence type="inferred from homology"/>
<keyword evidence="14" id="KW-0819">tRNA processing</keyword>
<evidence type="ECO:0000256" key="7">
    <source>
        <dbReference type="ARBA" id="ARBA00013948"/>
    </source>
</evidence>
<evidence type="ECO:0000256" key="21">
    <source>
        <dbReference type="ARBA" id="ARBA00023159"/>
    </source>
</evidence>
<dbReference type="GO" id="GO:0016787">
    <property type="term" value="F:hydrolase activity"/>
    <property type="evidence" value="ECO:0007669"/>
    <property type="project" value="UniProtKB-KW"/>
</dbReference>
<evidence type="ECO:0000256" key="23">
    <source>
        <dbReference type="ARBA" id="ARBA00023242"/>
    </source>
</evidence>
<evidence type="ECO:0000259" key="28">
    <source>
        <dbReference type="PROSITE" id="PS50011"/>
    </source>
</evidence>
<keyword evidence="23" id="KW-0539">Nucleus</keyword>
<dbReference type="VEuPathDB" id="FungiDB:SCODWIG_01321"/>
<keyword evidence="15" id="KW-0547">Nucleotide-binding</keyword>
<keyword evidence="18" id="KW-0067">ATP-binding</keyword>
<dbReference type="EMBL" id="UFAJ01000161">
    <property type="protein sequence ID" value="SSD59560.1"/>
    <property type="molecule type" value="Genomic_DNA"/>
</dbReference>
<dbReference type="InterPro" id="IPR008266">
    <property type="entry name" value="Tyr_kinase_AS"/>
</dbReference>
<accession>A0A376B617</accession>
<dbReference type="PANTHER" id="PTHR12209">
    <property type="entry name" value="NON-SPECIFIC SERINE/THREONINE PROTEIN KINASE"/>
    <property type="match status" value="1"/>
</dbReference>
<evidence type="ECO:0000256" key="9">
    <source>
        <dbReference type="ARBA" id="ARBA00022454"/>
    </source>
</evidence>
<evidence type="ECO:0000256" key="12">
    <source>
        <dbReference type="ARBA" id="ARBA00022553"/>
    </source>
</evidence>
<feature type="domain" description="Protein kinase" evidence="28">
    <location>
        <begin position="16"/>
        <end position="274"/>
    </location>
</feature>
<evidence type="ECO:0000256" key="4">
    <source>
        <dbReference type="ARBA" id="ARBA00010630"/>
    </source>
</evidence>
<evidence type="ECO:0000256" key="16">
    <source>
        <dbReference type="ARBA" id="ARBA00022777"/>
    </source>
</evidence>
<evidence type="ECO:0000256" key="15">
    <source>
        <dbReference type="ARBA" id="ARBA00022741"/>
    </source>
</evidence>
<evidence type="ECO:0000256" key="26">
    <source>
        <dbReference type="ARBA" id="ARBA00047899"/>
    </source>
</evidence>
<dbReference type="GO" id="GO:0070525">
    <property type="term" value="P:tRNA threonylcarbamoyladenosine metabolic process"/>
    <property type="evidence" value="ECO:0007669"/>
    <property type="project" value="TreeGrafter"/>
</dbReference>
<dbReference type="Gene3D" id="1.10.510.10">
    <property type="entry name" value="Transferase(Phosphotransferase) domain 1"/>
    <property type="match status" value="1"/>
</dbReference>
<dbReference type="InterPro" id="IPR011009">
    <property type="entry name" value="Kinase-like_dom_sf"/>
</dbReference>
<dbReference type="PROSITE" id="PS00109">
    <property type="entry name" value="PROTEIN_KINASE_TYR"/>
    <property type="match status" value="1"/>
</dbReference>
<evidence type="ECO:0000256" key="24">
    <source>
        <dbReference type="ARBA" id="ARBA00030980"/>
    </source>
</evidence>
<evidence type="ECO:0000256" key="25">
    <source>
        <dbReference type="ARBA" id="ARBA00033194"/>
    </source>
</evidence>
<keyword evidence="11" id="KW-0723">Serine/threonine-protein kinase</keyword>
<keyword evidence="17" id="KW-0378">Hydrolase</keyword>
<dbReference type="GO" id="GO:0000781">
    <property type="term" value="C:chromosome, telomeric region"/>
    <property type="evidence" value="ECO:0007669"/>
    <property type="project" value="UniProtKB-SubCell"/>
</dbReference>
<keyword evidence="20" id="KW-0805">Transcription regulation</keyword>
<evidence type="ECO:0000256" key="10">
    <source>
        <dbReference type="ARBA" id="ARBA00022490"/>
    </source>
</evidence>
<dbReference type="EC" id="2.7.11.1" evidence="6"/>
<dbReference type="PANTHER" id="PTHR12209:SF0">
    <property type="entry name" value="EKC_KEOPS COMPLEX SUBUNIT TP53RK"/>
    <property type="match status" value="1"/>
</dbReference>
<evidence type="ECO:0000256" key="2">
    <source>
        <dbReference type="ARBA" id="ARBA00004496"/>
    </source>
</evidence>
<evidence type="ECO:0000256" key="5">
    <source>
        <dbReference type="ARBA" id="ARBA00011534"/>
    </source>
</evidence>
<dbReference type="Gene3D" id="3.30.200.20">
    <property type="entry name" value="Phosphorylase Kinase, domain 1"/>
    <property type="match status" value="1"/>
</dbReference>
<dbReference type="GO" id="GO:0005634">
    <property type="term" value="C:nucleus"/>
    <property type="evidence" value="ECO:0007669"/>
    <property type="project" value="UniProtKB-SubCell"/>
</dbReference>
<reference evidence="30" key="1">
    <citation type="submission" date="2018-06" db="EMBL/GenBank/DDBJ databases">
        <authorList>
            <person name="Guldener U."/>
        </authorList>
    </citation>
    <scope>NUCLEOTIDE SEQUENCE [LARGE SCALE GENOMIC DNA]</scope>
    <source>
        <strain evidence="30">UTAD17</strain>
    </source>
</reference>
<keyword evidence="13" id="KW-0808">Transferase</keyword>
<comment type="catalytic activity">
    <reaction evidence="26">
        <text>L-threonyl-[protein] + ATP = O-phospho-L-threonyl-[protein] + ADP + H(+)</text>
        <dbReference type="Rhea" id="RHEA:46608"/>
        <dbReference type="Rhea" id="RHEA-COMP:11060"/>
        <dbReference type="Rhea" id="RHEA-COMP:11605"/>
        <dbReference type="ChEBI" id="CHEBI:15378"/>
        <dbReference type="ChEBI" id="CHEBI:30013"/>
        <dbReference type="ChEBI" id="CHEBI:30616"/>
        <dbReference type="ChEBI" id="CHEBI:61977"/>
        <dbReference type="ChEBI" id="CHEBI:456216"/>
        <dbReference type="EC" id="2.7.11.1"/>
    </reaction>
</comment>
<dbReference type="AlphaFoldDB" id="A0A376B617"/>
<evidence type="ECO:0000313" key="30">
    <source>
        <dbReference type="Proteomes" id="UP000262825"/>
    </source>
</evidence>
<evidence type="ECO:0000256" key="6">
    <source>
        <dbReference type="ARBA" id="ARBA00012513"/>
    </source>
</evidence>
<dbReference type="GO" id="GO:0005829">
    <property type="term" value="C:cytosol"/>
    <property type="evidence" value="ECO:0007669"/>
    <property type="project" value="TreeGrafter"/>
</dbReference>
<comment type="subunit">
    <text evidence="5">Component of the EKC/KEOPS complex composed of at least BUD32, CGI121, GON7, KAE1 and PCC1; the whole complex dimerizes.</text>
</comment>
<evidence type="ECO:0000256" key="22">
    <source>
        <dbReference type="ARBA" id="ARBA00023163"/>
    </source>
</evidence>
<name>A0A376B617_9ASCO</name>
<dbReference type="Proteomes" id="UP000262825">
    <property type="component" value="Unassembled WGS sequence"/>
</dbReference>
<evidence type="ECO:0000256" key="8">
    <source>
        <dbReference type="ARBA" id="ARBA00019973"/>
    </source>
</evidence>
<evidence type="ECO:0000256" key="20">
    <source>
        <dbReference type="ARBA" id="ARBA00023015"/>
    </source>
</evidence>
<dbReference type="GO" id="GO:0005524">
    <property type="term" value="F:ATP binding"/>
    <property type="evidence" value="ECO:0007669"/>
    <property type="project" value="UniProtKB-KW"/>
</dbReference>
<keyword evidence="9" id="KW-0158">Chromosome</keyword>
<keyword evidence="16 29" id="KW-0418">Kinase</keyword>
<keyword evidence="21" id="KW-0010">Activator</keyword>
<comment type="catalytic activity">
    <reaction evidence="27">
        <text>L-seryl-[protein] + ATP = O-phospho-L-seryl-[protein] + ADP + H(+)</text>
        <dbReference type="Rhea" id="RHEA:17989"/>
        <dbReference type="Rhea" id="RHEA-COMP:9863"/>
        <dbReference type="Rhea" id="RHEA-COMP:11604"/>
        <dbReference type="ChEBI" id="CHEBI:15378"/>
        <dbReference type="ChEBI" id="CHEBI:29999"/>
        <dbReference type="ChEBI" id="CHEBI:30616"/>
        <dbReference type="ChEBI" id="CHEBI:83421"/>
        <dbReference type="ChEBI" id="CHEBI:456216"/>
        <dbReference type="EC" id="2.7.11.1"/>
    </reaction>
</comment>
<comment type="subcellular location">
    <subcellularLocation>
        <location evidence="3">Chromosome</location>
        <location evidence="3">Telomere</location>
    </subcellularLocation>
    <subcellularLocation>
        <location evidence="2">Cytoplasm</location>
    </subcellularLocation>
    <subcellularLocation>
        <location evidence="1">Nucleus</location>
    </subcellularLocation>
</comment>
<dbReference type="SUPFAM" id="SSF56112">
    <property type="entry name" value="Protein kinase-like (PK-like)"/>
    <property type="match status" value="1"/>
</dbReference>
<keyword evidence="30" id="KW-1185">Reference proteome</keyword>
<dbReference type="GO" id="GO:0004674">
    <property type="term" value="F:protein serine/threonine kinase activity"/>
    <property type="evidence" value="ECO:0007669"/>
    <property type="project" value="UniProtKB-KW"/>
</dbReference>
<evidence type="ECO:0000256" key="27">
    <source>
        <dbReference type="ARBA" id="ARBA00048679"/>
    </source>
</evidence>
<sequence>MIDDIIKGVEDYLTPNIPVKLISQGAEALVFETNVHPYNPYTTASNASYIIKYRPAKKYRHPSIDQALTKHRTLTEGRLLSKLSNIPGINVPQLICCDPYNGYIWQAKVGCVLPNGTFSNLKNYLWYQKNIDPFDEDKIVKVLVSVGRQIGILHCNDYVHGDLTSSNILLDNNTSSGTNSANEWSPYLIDFGLSSYSTMPEDKGVDLYVLERAILSTHSLFAEKYNQWLLQGYKQAYCEMSLGKDDKERYTKLEQVLKRFEEVRLRGRKRSMIG</sequence>
<keyword evidence="12" id="KW-0597">Phosphoprotein</keyword>
<dbReference type="FunFam" id="1.10.510.10:FF:000745">
    <property type="entry name" value="Serine/threonine-protein kinase BUD32"/>
    <property type="match status" value="1"/>
</dbReference>
<dbReference type="OrthoDB" id="3399at2759"/>
<dbReference type="PROSITE" id="PS50011">
    <property type="entry name" value="PROTEIN_KINASE_DOM"/>
    <property type="match status" value="1"/>
</dbReference>
<evidence type="ECO:0000256" key="19">
    <source>
        <dbReference type="ARBA" id="ARBA00022895"/>
    </source>
</evidence>
<dbReference type="GO" id="GO:0008033">
    <property type="term" value="P:tRNA processing"/>
    <property type="evidence" value="ECO:0007669"/>
    <property type="project" value="UniProtKB-KW"/>
</dbReference>
<keyword evidence="19" id="KW-0779">Telomere</keyword>
<dbReference type="InterPro" id="IPR000719">
    <property type="entry name" value="Prot_kinase_dom"/>
</dbReference>
<organism evidence="29 30">
    <name type="scientific">Saccharomycodes ludwigii</name>
    <dbReference type="NCBI Taxonomy" id="36035"/>
    <lineage>
        <taxon>Eukaryota</taxon>
        <taxon>Fungi</taxon>
        <taxon>Dikarya</taxon>
        <taxon>Ascomycota</taxon>
        <taxon>Saccharomycotina</taxon>
        <taxon>Saccharomycetes</taxon>
        <taxon>Saccharomycodales</taxon>
        <taxon>Saccharomycodaceae</taxon>
        <taxon>Saccharomycodes</taxon>
    </lineage>
</organism>
<comment type="similarity">
    <text evidence="4">Belongs to the protein kinase superfamily. BUD32 family.</text>
</comment>
<keyword evidence="22" id="KW-0804">Transcription</keyword>
<dbReference type="GO" id="GO:0000408">
    <property type="term" value="C:EKC/KEOPS complex"/>
    <property type="evidence" value="ECO:0007669"/>
    <property type="project" value="TreeGrafter"/>
</dbReference>
<evidence type="ECO:0000256" key="18">
    <source>
        <dbReference type="ARBA" id="ARBA00022840"/>
    </source>
</evidence>
<protein>
    <recommendedName>
        <fullName evidence="8">EKC/KEOPS complex subunit BUD32</fullName>
        <ecNumber evidence="6">2.7.11.1</ecNumber>
    </recommendedName>
    <alternativeName>
        <fullName evidence="24 25">Atypical Serine/threonine protein kinase BUD32</fullName>
    </alternativeName>
    <alternativeName>
        <fullName evidence="7">EKC/KEOPS complex subunit bud32</fullName>
    </alternativeName>
</protein>
<dbReference type="Pfam" id="PF06293">
    <property type="entry name" value="Kdo"/>
    <property type="match status" value="1"/>
</dbReference>
<evidence type="ECO:0000256" key="17">
    <source>
        <dbReference type="ARBA" id="ARBA00022801"/>
    </source>
</evidence>
<gene>
    <name evidence="29" type="ORF">SCODWIG_01321</name>
</gene>
<evidence type="ECO:0000256" key="13">
    <source>
        <dbReference type="ARBA" id="ARBA00022679"/>
    </source>
</evidence>
<evidence type="ECO:0000256" key="1">
    <source>
        <dbReference type="ARBA" id="ARBA00004123"/>
    </source>
</evidence>
<evidence type="ECO:0000256" key="14">
    <source>
        <dbReference type="ARBA" id="ARBA00022694"/>
    </source>
</evidence>
<evidence type="ECO:0000256" key="3">
    <source>
        <dbReference type="ARBA" id="ARBA00004574"/>
    </source>
</evidence>
<evidence type="ECO:0000313" key="29">
    <source>
        <dbReference type="EMBL" id="SSD59560.1"/>
    </source>
</evidence>